<dbReference type="FunCoup" id="A0A0R2G2T6">
    <property type="interactions" value="5"/>
</dbReference>
<reference evidence="8 9" key="1">
    <citation type="journal article" date="2015" name="Genome Announc.">
        <title>Expanding the biotechnology potential of lactobacilli through comparative genomics of 213 strains and associated genera.</title>
        <authorList>
            <person name="Sun Z."/>
            <person name="Harris H.M."/>
            <person name="McCann A."/>
            <person name="Guo C."/>
            <person name="Argimon S."/>
            <person name="Zhang W."/>
            <person name="Yang X."/>
            <person name="Jeffery I.B."/>
            <person name="Cooney J.C."/>
            <person name="Kagawa T.F."/>
            <person name="Liu W."/>
            <person name="Song Y."/>
            <person name="Salvetti E."/>
            <person name="Wrobel A."/>
            <person name="Rasinkangas P."/>
            <person name="Parkhill J."/>
            <person name="Rea M.C."/>
            <person name="O'Sullivan O."/>
            <person name="Ritari J."/>
            <person name="Douillard F.P."/>
            <person name="Paul Ross R."/>
            <person name="Yang R."/>
            <person name="Briner A.E."/>
            <person name="Felis G.E."/>
            <person name="de Vos W.M."/>
            <person name="Barrangou R."/>
            <person name="Klaenhammer T.R."/>
            <person name="Caufield P.W."/>
            <person name="Cui Y."/>
            <person name="Zhang H."/>
            <person name="O'Toole P.W."/>
        </authorList>
    </citation>
    <scope>NUCLEOTIDE SEQUENCE [LARGE SCALE GENOMIC DNA]</scope>
    <source>
        <strain evidence="8 9">DSM 20190</strain>
    </source>
</reference>
<dbReference type="NCBIfam" id="TIGR01743">
    <property type="entry name" value="purR_Bsub"/>
    <property type="match status" value="1"/>
</dbReference>
<dbReference type="GO" id="GO:0045982">
    <property type="term" value="P:negative regulation of purine nucleobase metabolic process"/>
    <property type="evidence" value="ECO:0007669"/>
    <property type="project" value="InterPro"/>
</dbReference>
<evidence type="ECO:0000256" key="1">
    <source>
        <dbReference type="ARBA" id="ARBA00011738"/>
    </source>
</evidence>
<dbReference type="PANTHER" id="PTHR43864:SF2">
    <property type="entry name" value="PUR OPERON REPRESSOR"/>
    <property type="match status" value="1"/>
</dbReference>
<dbReference type="InterPro" id="IPR036388">
    <property type="entry name" value="WH-like_DNA-bd_sf"/>
</dbReference>
<dbReference type="SUPFAM" id="SSF46785">
    <property type="entry name" value="Winged helix' DNA-binding domain"/>
    <property type="match status" value="1"/>
</dbReference>
<dbReference type="AlphaFoldDB" id="A0A0R2G2T6"/>
<dbReference type="PANTHER" id="PTHR43864">
    <property type="entry name" value="HYPOXANTHINE/GUANINE PHOSPHORIBOSYLTRANSFERASE"/>
    <property type="match status" value="1"/>
</dbReference>
<dbReference type="Proteomes" id="UP000051296">
    <property type="component" value="Unassembled WGS sequence"/>
</dbReference>
<dbReference type="InterPro" id="IPR015265">
    <property type="entry name" value="PuR_N"/>
</dbReference>
<feature type="domain" description="Bacterial purine repressor N-terminal" evidence="7">
    <location>
        <begin position="5"/>
        <end position="74"/>
    </location>
</feature>
<organism evidence="8 9">
    <name type="scientific">Weissella halotolerans DSM 20190</name>
    <dbReference type="NCBI Taxonomy" id="1123500"/>
    <lineage>
        <taxon>Bacteria</taxon>
        <taxon>Bacillati</taxon>
        <taxon>Bacillota</taxon>
        <taxon>Bacilli</taxon>
        <taxon>Lactobacillales</taxon>
        <taxon>Lactobacillaceae</taxon>
        <taxon>Weissella</taxon>
    </lineage>
</organism>
<dbReference type="InterPro" id="IPR036390">
    <property type="entry name" value="WH_DNA-bd_sf"/>
</dbReference>
<dbReference type="Gene3D" id="1.10.10.10">
    <property type="entry name" value="Winged helix-like DNA-binding domain superfamily/Winged helix DNA-binding domain"/>
    <property type="match status" value="1"/>
</dbReference>
<dbReference type="Pfam" id="PF00156">
    <property type="entry name" value="Pribosyltran"/>
    <property type="match status" value="1"/>
</dbReference>
<dbReference type="Pfam" id="PF09182">
    <property type="entry name" value="PuR_N"/>
    <property type="match status" value="1"/>
</dbReference>
<dbReference type="eggNOG" id="COG0503">
    <property type="taxonomic scope" value="Bacteria"/>
</dbReference>
<protein>
    <submittedName>
        <fullName evidence="8">Purine operon repressor</fullName>
    </submittedName>
</protein>
<dbReference type="GO" id="GO:0003677">
    <property type="term" value="F:DNA binding"/>
    <property type="evidence" value="ECO:0007669"/>
    <property type="project" value="UniProtKB-KW"/>
</dbReference>
<keyword evidence="2" id="KW-0805">Transcription regulation</keyword>
<dbReference type="InterPro" id="IPR050118">
    <property type="entry name" value="Pur/Pyrimidine_PRTase"/>
</dbReference>
<dbReference type="Gene3D" id="3.40.50.2020">
    <property type="match status" value="1"/>
</dbReference>
<evidence type="ECO:0000259" key="7">
    <source>
        <dbReference type="Pfam" id="PF09182"/>
    </source>
</evidence>
<comment type="similarity">
    <text evidence="5">Belongs to the purine/pyrimidine phosphoribosyltransferase family. PurR subfamily.</text>
</comment>
<dbReference type="STRING" id="1123500.GCA_000420365_01153"/>
<evidence type="ECO:0000313" key="9">
    <source>
        <dbReference type="Proteomes" id="UP000051296"/>
    </source>
</evidence>
<evidence type="ECO:0000256" key="3">
    <source>
        <dbReference type="ARBA" id="ARBA00023125"/>
    </source>
</evidence>
<evidence type="ECO:0000259" key="6">
    <source>
        <dbReference type="Pfam" id="PF00156"/>
    </source>
</evidence>
<gene>
    <name evidence="8" type="ORF">IV68_GL001102</name>
</gene>
<proteinExistence type="inferred from homology"/>
<comment type="caution">
    <text evidence="8">The sequence shown here is derived from an EMBL/GenBank/DDBJ whole genome shotgun (WGS) entry which is preliminary data.</text>
</comment>
<dbReference type="InterPro" id="IPR029057">
    <property type="entry name" value="PRTase-like"/>
</dbReference>
<dbReference type="InParanoid" id="A0A0R2G2T6"/>
<dbReference type="InterPro" id="IPR000836">
    <property type="entry name" value="PRTase_dom"/>
</dbReference>
<dbReference type="EMBL" id="JQAX01000004">
    <property type="protein sequence ID" value="KRN31220.1"/>
    <property type="molecule type" value="Genomic_DNA"/>
</dbReference>
<sequence length="287" mass="31642">MMKTRRSDRLVDMTYYLLERPRTLVSLTYFANRYESAKSSISEDLSILKRTFQERGIGLLETVPGAAGGARFTPYMLKEEAAEFVSTLMNAIDDDTRVLPGGYVYLSDLLGQPWFLRCIGRLIATQYLREPIDAVMTAATKGVPVAQAVAEQLNVPFVIVRNDTKVTEGPTMSVNYVTGQSQRLEKMELSRRSLPMGSRVLIVDDFMKAGGTIRGMASLVKEFEGQVVGVAVVADGQVENRVVAKYTSLVHVNTDGEQGLIEVTPGNYATEVYSADTPVDLVHPETD</sequence>
<evidence type="ECO:0000256" key="4">
    <source>
        <dbReference type="ARBA" id="ARBA00023163"/>
    </source>
</evidence>
<dbReference type="GO" id="GO:0045892">
    <property type="term" value="P:negative regulation of DNA-templated transcription"/>
    <property type="evidence" value="ECO:0007669"/>
    <property type="project" value="InterPro"/>
</dbReference>
<evidence type="ECO:0000256" key="2">
    <source>
        <dbReference type="ARBA" id="ARBA00023015"/>
    </source>
</evidence>
<accession>A0A0R2G2T6</accession>
<evidence type="ECO:0000313" key="8">
    <source>
        <dbReference type="EMBL" id="KRN31220.1"/>
    </source>
</evidence>
<comment type="subunit">
    <text evidence="1">Homodimer.</text>
</comment>
<dbReference type="SUPFAM" id="SSF53271">
    <property type="entry name" value="PRTase-like"/>
    <property type="match status" value="1"/>
</dbReference>
<feature type="domain" description="Phosphoribosyltransferase" evidence="6">
    <location>
        <begin position="115"/>
        <end position="245"/>
    </location>
</feature>
<keyword evidence="3" id="KW-0238">DNA-binding</keyword>
<dbReference type="InterPro" id="IPR010078">
    <property type="entry name" value="PurR_Bsub"/>
</dbReference>
<keyword evidence="4" id="KW-0804">Transcription</keyword>
<name>A0A0R2G2T6_9LACO</name>
<dbReference type="CDD" id="cd06223">
    <property type="entry name" value="PRTases_typeI"/>
    <property type="match status" value="1"/>
</dbReference>
<evidence type="ECO:0000256" key="5">
    <source>
        <dbReference type="ARBA" id="ARBA00049656"/>
    </source>
</evidence>
<dbReference type="PATRIC" id="fig|1123500.6.peg.1103"/>
<keyword evidence="9" id="KW-1185">Reference proteome</keyword>